<accession>A0A914RSC6</accession>
<keyword evidence="2" id="KW-1185">Reference proteome</keyword>
<evidence type="ECO:0000313" key="3">
    <source>
        <dbReference type="WBParaSite" id="PEQ_0000920201-mRNA-1"/>
    </source>
</evidence>
<organism evidence="2 3">
    <name type="scientific">Parascaris equorum</name>
    <name type="common">Equine roundworm</name>
    <dbReference type="NCBI Taxonomy" id="6256"/>
    <lineage>
        <taxon>Eukaryota</taxon>
        <taxon>Metazoa</taxon>
        <taxon>Ecdysozoa</taxon>
        <taxon>Nematoda</taxon>
        <taxon>Chromadorea</taxon>
        <taxon>Rhabditida</taxon>
        <taxon>Spirurina</taxon>
        <taxon>Ascaridomorpha</taxon>
        <taxon>Ascaridoidea</taxon>
        <taxon>Ascarididae</taxon>
        <taxon>Parascaris</taxon>
    </lineage>
</organism>
<dbReference type="WBParaSite" id="PEQ_0000920201-mRNA-1">
    <property type="protein sequence ID" value="PEQ_0000920201-mRNA-1"/>
    <property type="gene ID" value="PEQ_0000920201"/>
</dbReference>
<proteinExistence type="predicted"/>
<sequence>MFFKVYLDKFLEYCTRETVRLEWGDESKRLDCAKFIVDRVIVLYIYETFSDIETNGVDIYGGWEGTEEHTDIRDTADPIEPMHLFIVHSIAFLVLIGIEIEERIWDDVLSVFQSGCWVQMIEQWSRVVDIVTRALILNPPVANTRRERTEETVRTEDDTSVELGSEDSRSEAEASVEDENAQINSVVQVRKLMSSVLKMQMSS</sequence>
<reference evidence="3" key="1">
    <citation type="submission" date="2022-11" db="UniProtKB">
        <authorList>
            <consortium name="WormBaseParasite"/>
        </authorList>
    </citation>
    <scope>IDENTIFICATION</scope>
</reference>
<protein>
    <submittedName>
        <fullName evidence="3">Uncharacterized protein</fullName>
    </submittedName>
</protein>
<evidence type="ECO:0000256" key="1">
    <source>
        <dbReference type="SAM" id="MobiDB-lite"/>
    </source>
</evidence>
<feature type="region of interest" description="Disordered" evidence="1">
    <location>
        <begin position="145"/>
        <end position="179"/>
    </location>
</feature>
<evidence type="ECO:0000313" key="2">
    <source>
        <dbReference type="Proteomes" id="UP000887564"/>
    </source>
</evidence>
<name>A0A914RSC6_PAREQ</name>
<dbReference type="AlphaFoldDB" id="A0A914RSC6"/>
<feature type="compositionally biased region" description="Basic and acidic residues" evidence="1">
    <location>
        <begin position="145"/>
        <end position="157"/>
    </location>
</feature>
<dbReference type="Proteomes" id="UP000887564">
    <property type="component" value="Unplaced"/>
</dbReference>